<dbReference type="PANTHER" id="PTHR20854:SF4">
    <property type="entry name" value="INOSITOL-1-MONOPHOSPHATASE-RELATED"/>
    <property type="match status" value="1"/>
</dbReference>
<keyword evidence="10" id="KW-1185">Reference proteome</keyword>
<evidence type="ECO:0000313" key="9">
    <source>
        <dbReference type="EMBL" id="NEN23214.1"/>
    </source>
</evidence>
<dbReference type="PROSITE" id="PS00629">
    <property type="entry name" value="IMP_1"/>
    <property type="match status" value="1"/>
</dbReference>
<keyword evidence="6 7" id="KW-0460">Magnesium</keyword>
<dbReference type="GO" id="GO:0007165">
    <property type="term" value="P:signal transduction"/>
    <property type="evidence" value="ECO:0007669"/>
    <property type="project" value="TreeGrafter"/>
</dbReference>
<dbReference type="PANTHER" id="PTHR20854">
    <property type="entry name" value="INOSITOL MONOPHOSPHATASE"/>
    <property type="match status" value="1"/>
</dbReference>
<dbReference type="Pfam" id="PF00459">
    <property type="entry name" value="Inositol_P"/>
    <property type="match status" value="1"/>
</dbReference>
<evidence type="ECO:0000256" key="4">
    <source>
        <dbReference type="ARBA" id="ARBA00022723"/>
    </source>
</evidence>
<dbReference type="RefSeq" id="WP_163284211.1">
    <property type="nucleotide sequence ID" value="NZ_JAAGVY010000009.1"/>
</dbReference>
<evidence type="ECO:0000256" key="2">
    <source>
        <dbReference type="ARBA" id="ARBA00001946"/>
    </source>
</evidence>
<feature type="binding site" evidence="7">
    <location>
        <position position="212"/>
    </location>
    <ligand>
        <name>Mg(2+)</name>
        <dbReference type="ChEBI" id="CHEBI:18420"/>
        <label>1</label>
        <note>catalytic</note>
    </ligand>
</feature>
<name>A0A7K3WNY9_9FLAO</name>
<dbReference type="Gene3D" id="3.40.190.80">
    <property type="match status" value="1"/>
</dbReference>
<feature type="binding site" evidence="7">
    <location>
        <position position="68"/>
    </location>
    <ligand>
        <name>Mg(2+)</name>
        <dbReference type="ChEBI" id="CHEBI:18420"/>
        <label>1</label>
        <note>catalytic</note>
    </ligand>
</feature>
<comment type="cofactor">
    <cofactor evidence="2 7 8">
        <name>Mg(2+)</name>
        <dbReference type="ChEBI" id="CHEBI:18420"/>
    </cofactor>
</comment>
<organism evidence="9 10">
    <name type="scientific">Cryomorpha ignava</name>
    <dbReference type="NCBI Taxonomy" id="101383"/>
    <lineage>
        <taxon>Bacteria</taxon>
        <taxon>Pseudomonadati</taxon>
        <taxon>Bacteroidota</taxon>
        <taxon>Flavobacteriia</taxon>
        <taxon>Flavobacteriales</taxon>
        <taxon>Cryomorphaceae</taxon>
        <taxon>Cryomorpha</taxon>
    </lineage>
</organism>
<evidence type="ECO:0000256" key="5">
    <source>
        <dbReference type="ARBA" id="ARBA00022801"/>
    </source>
</evidence>
<comment type="similarity">
    <text evidence="3 8">Belongs to the inositol monophosphatase superfamily.</text>
</comment>
<feature type="binding site" evidence="7">
    <location>
        <position position="84"/>
    </location>
    <ligand>
        <name>Mg(2+)</name>
        <dbReference type="ChEBI" id="CHEBI:18420"/>
        <label>1</label>
        <note>catalytic</note>
    </ligand>
</feature>
<dbReference type="InterPro" id="IPR033942">
    <property type="entry name" value="IMPase"/>
</dbReference>
<evidence type="ECO:0000313" key="10">
    <source>
        <dbReference type="Proteomes" id="UP000486602"/>
    </source>
</evidence>
<dbReference type="SUPFAM" id="SSF56655">
    <property type="entry name" value="Carbohydrate phosphatase"/>
    <property type="match status" value="1"/>
</dbReference>
<dbReference type="GO" id="GO:0046872">
    <property type="term" value="F:metal ion binding"/>
    <property type="evidence" value="ECO:0007669"/>
    <property type="project" value="UniProtKB-KW"/>
</dbReference>
<dbReference type="PRINTS" id="PR01959">
    <property type="entry name" value="SBIMPHPHTASE"/>
</dbReference>
<dbReference type="FunFam" id="3.40.190.80:FF:000002">
    <property type="entry name" value="Inositol-1-monophosphatase"/>
    <property type="match status" value="1"/>
</dbReference>
<dbReference type="FunFam" id="3.30.540.10:FF:000003">
    <property type="entry name" value="Inositol-1-monophosphatase"/>
    <property type="match status" value="1"/>
</dbReference>
<dbReference type="GO" id="GO:0046854">
    <property type="term" value="P:phosphatidylinositol phosphate biosynthetic process"/>
    <property type="evidence" value="ECO:0007669"/>
    <property type="project" value="InterPro"/>
</dbReference>
<evidence type="ECO:0000256" key="3">
    <source>
        <dbReference type="ARBA" id="ARBA00009759"/>
    </source>
</evidence>
<comment type="catalytic activity">
    <reaction evidence="1 8">
        <text>a myo-inositol phosphate + H2O = myo-inositol + phosphate</text>
        <dbReference type="Rhea" id="RHEA:24056"/>
        <dbReference type="ChEBI" id="CHEBI:15377"/>
        <dbReference type="ChEBI" id="CHEBI:17268"/>
        <dbReference type="ChEBI" id="CHEBI:43474"/>
        <dbReference type="ChEBI" id="CHEBI:84139"/>
        <dbReference type="EC" id="3.1.3.25"/>
    </reaction>
</comment>
<feature type="binding site" evidence="7">
    <location>
        <position position="87"/>
    </location>
    <ligand>
        <name>Mg(2+)</name>
        <dbReference type="ChEBI" id="CHEBI:18420"/>
        <label>1</label>
        <note>catalytic</note>
    </ligand>
</feature>
<evidence type="ECO:0000256" key="6">
    <source>
        <dbReference type="ARBA" id="ARBA00022842"/>
    </source>
</evidence>
<dbReference type="Gene3D" id="3.30.540.10">
    <property type="entry name" value="Fructose-1,6-Bisphosphatase, subunit A, domain 1"/>
    <property type="match status" value="1"/>
</dbReference>
<dbReference type="InterPro" id="IPR020550">
    <property type="entry name" value="Inositol_monophosphatase_CS"/>
</dbReference>
<evidence type="ECO:0000256" key="8">
    <source>
        <dbReference type="RuleBase" id="RU364068"/>
    </source>
</evidence>
<proteinExistence type="inferred from homology"/>
<dbReference type="GO" id="GO:0008934">
    <property type="term" value="F:inositol monophosphate 1-phosphatase activity"/>
    <property type="evidence" value="ECO:0007669"/>
    <property type="project" value="InterPro"/>
</dbReference>
<protein>
    <recommendedName>
        <fullName evidence="8">Inositol-1-monophosphatase</fullName>
        <ecNumber evidence="8">3.1.3.25</ecNumber>
    </recommendedName>
</protein>
<evidence type="ECO:0000256" key="7">
    <source>
        <dbReference type="PIRSR" id="PIRSR600760-2"/>
    </source>
</evidence>
<keyword evidence="4 7" id="KW-0479">Metal-binding</keyword>
<dbReference type="GO" id="GO:0006020">
    <property type="term" value="P:inositol metabolic process"/>
    <property type="evidence" value="ECO:0007669"/>
    <property type="project" value="TreeGrafter"/>
</dbReference>
<dbReference type="InterPro" id="IPR020583">
    <property type="entry name" value="Inositol_monoP_metal-BS"/>
</dbReference>
<dbReference type="AlphaFoldDB" id="A0A7K3WNY9"/>
<dbReference type="InterPro" id="IPR022337">
    <property type="entry name" value="Inositol_monophosphatase_SuhB"/>
</dbReference>
<dbReference type="EMBL" id="JAAGVY010000009">
    <property type="protein sequence ID" value="NEN23214.1"/>
    <property type="molecule type" value="Genomic_DNA"/>
</dbReference>
<gene>
    <name evidence="9" type="ORF">G3O08_06840</name>
</gene>
<sequence length="260" mass="28872">MSNLLEQVIAISREVGQFLKYEQAKIRESEIEYKGRSNDMVSRADKEAEQRFVDFLSKLLPHSGFIAEEGTSTKVGKTDNWIIDPLDGTTNYLYGIPCYCTSVALQRNGELILGVIYDPTRDECFAAEKGKGATLNGTPIKVSAQTELEKSLIATGFPYDNRDRGKQYLDILLEINANTRGMRRLGSAALDMAYVACGRFEAFYEYGLNAWDVAAGAVIVREAGGNVSSFKNGADFIETQTIFCDNRLIHSGLLDFLKGW</sequence>
<dbReference type="CDD" id="cd01639">
    <property type="entry name" value="IMPase"/>
    <property type="match status" value="1"/>
</dbReference>
<reference evidence="9 10" key="1">
    <citation type="submission" date="2020-02" db="EMBL/GenBank/DDBJ databases">
        <title>Out from the shadows clarifying the taxonomy of the family Cryomorphaceae and related taxa by utilizing the GTDB taxonomic framework.</title>
        <authorList>
            <person name="Bowman J.P."/>
        </authorList>
    </citation>
    <scope>NUCLEOTIDE SEQUENCE [LARGE SCALE GENOMIC DNA]</scope>
    <source>
        <strain evidence="9 10">QSSC 1-22</strain>
    </source>
</reference>
<evidence type="ECO:0000256" key="1">
    <source>
        <dbReference type="ARBA" id="ARBA00001033"/>
    </source>
</evidence>
<dbReference type="PRINTS" id="PR00377">
    <property type="entry name" value="IMPHPHTASES"/>
</dbReference>
<keyword evidence="5 8" id="KW-0378">Hydrolase</keyword>
<dbReference type="Proteomes" id="UP000486602">
    <property type="component" value="Unassembled WGS sequence"/>
</dbReference>
<dbReference type="EC" id="3.1.3.25" evidence="8"/>
<dbReference type="InterPro" id="IPR000760">
    <property type="entry name" value="Inositol_monophosphatase-like"/>
</dbReference>
<feature type="binding site" evidence="7">
    <location>
        <position position="86"/>
    </location>
    <ligand>
        <name>Mg(2+)</name>
        <dbReference type="ChEBI" id="CHEBI:18420"/>
        <label>1</label>
        <note>catalytic</note>
    </ligand>
</feature>
<dbReference type="PROSITE" id="PS00630">
    <property type="entry name" value="IMP_2"/>
    <property type="match status" value="1"/>
</dbReference>
<accession>A0A7K3WNY9</accession>
<comment type="caution">
    <text evidence="9">The sequence shown here is derived from an EMBL/GenBank/DDBJ whole genome shotgun (WGS) entry which is preliminary data.</text>
</comment>